<dbReference type="AlphaFoldDB" id="A0A1W1CTX4"/>
<evidence type="ECO:0000313" key="2">
    <source>
        <dbReference type="EMBL" id="SFV69320.1"/>
    </source>
</evidence>
<keyword evidence="1" id="KW-1133">Transmembrane helix</keyword>
<feature type="transmembrane region" description="Helical" evidence="1">
    <location>
        <begin position="42"/>
        <end position="60"/>
    </location>
</feature>
<feature type="transmembrane region" description="Helical" evidence="1">
    <location>
        <begin position="135"/>
        <end position="156"/>
    </location>
</feature>
<dbReference type="Pfam" id="PF10947">
    <property type="entry name" value="DUF2628"/>
    <property type="match status" value="1"/>
</dbReference>
<gene>
    <name evidence="2" type="ORF">MNB_SM-4-827</name>
</gene>
<reference evidence="2" key="1">
    <citation type="submission" date="2016-10" db="EMBL/GenBank/DDBJ databases">
        <authorList>
            <person name="de Groot N.N."/>
        </authorList>
    </citation>
    <scope>NUCLEOTIDE SEQUENCE</scope>
</reference>
<evidence type="ECO:0008006" key="3">
    <source>
        <dbReference type="Google" id="ProtNLM"/>
    </source>
</evidence>
<feature type="transmembrane region" description="Helical" evidence="1">
    <location>
        <begin position="67"/>
        <end position="100"/>
    </location>
</feature>
<accession>A0A1W1CTX4</accession>
<keyword evidence="1" id="KW-0812">Transmembrane</keyword>
<keyword evidence="1" id="KW-0472">Membrane</keyword>
<protein>
    <recommendedName>
        <fullName evidence="3">DUF2628 domain-containing protein</fullName>
    </recommendedName>
</protein>
<name>A0A1W1CTX4_9ZZZZ</name>
<sequence length="157" mass="18279">MPNEISKEYNNAMIEAFIDTPEKTLWYQLAFSKFNINGLDKIAWNWSWWGFFSGFLFLLYRKAYIPALVLFVLSITVGIIPFVGLLLMVLSGGFSTYFIYKIYKTKLHETENIVQDEETRLKTIREIGGYNQWVVWVYATIVSIIFLSILIPLLAVL</sequence>
<proteinExistence type="predicted"/>
<organism evidence="2">
    <name type="scientific">hydrothermal vent metagenome</name>
    <dbReference type="NCBI Taxonomy" id="652676"/>
    <lineage>
        <taxon>unclassified sequences</taxon>
        <taxon>metagenomes</taxon>
        <taxon>ecological metagenomes</taxon>
    </lineage>
</organism>
<dbReference type="EMBL" id="FPHF01000113">
    <property type="protein sequence ID" value="SFV69320.1"/>
    <property type="molecule type" value="Genomic_DNA"/>
</dbReference>
<dbReference type="InterPro" id="IPR024399">
    <property type="entry name" value="DUF2628"/>
</dbReference>
<evidence type="ECO:0000256" key="1">
    <source>
        <dbReference type="SAM" id="Phobius"/>
    </source>
</evidence>